<protein>
    <recommendedName>
        <fullName evidence="2">Nitrogen regulatory protein P-II</fullName>
    </recommendedName>
</protein>
<proteinExistence type="predicted"/>
<dbReference type="InterPro" id="IPR002187">
    <property type="entry name" value="N-reg_PII"/>
</dbReference>
<evidence type="ECO:0000313" key="1">
    <source>
        <dbReference type="EMBL" id="VAX13808.1"/>
    </source>
</evidence>
<dbReference type="PROSITE" id="PS51343">
    <property type="entry name" value="PII_GLNB_DOM"/>
    <property type="match status" value="1"/>
</dbReference>
<gene>
    <name evidence="1" type="ORF">MNBD_GAMMA24-566</name>
</gene>
<dbReference type="GO" id="GO:0005524">
    <property type="term" value="F:ATP binding"/>
    <property type="evidence" value="ECO:0007669"/>
    <property type="project" value="TreeGrafter"/>
</dbReference>
<dbReference type="PANTHER" id="PTHR30115">
    <property type="entry name" value="NITROGEN REGULATORY PROTEIN P-II"/>
    <property type="match status" value="1"/>
</dbReference>
<sequence length="107" mass="11861">MKEIKAFVHRNRIADVMHALKHSDLCGDNCNISVVDVKGTLLAMDNNEKNYSLELGGSVITEVKLELMVADENSDAIVNIIREQARTGQASAGWVFVNDIQQAYKIN</sequence>
<dbReference type="GO" id="GO:0030234">
    <property type="term" value="F:enzyme regulator activity"/>
    <property type="evidence" value="ECO:0007669"/>
    <property type="project" value="InterPro"/>
</dbReference>
<dbReference type="Pfam" id="PF00543">
    <property type="entry name" value="P-II"/>
    <property type="match status" value="1"/>
</dbReference>
<dbReference type="SUPFAM" id="SSF54913">
    <property type="entry name" value="GlnB-like"/>
    <property type="match status" value="1"/>
</dbReference>
<dbReference type="InterPro" id="IPR011322">
    <property type="entry name" value="N-reg_PII-like_a/b"/>
</dbReference>
<name>A0A3B1BQQ3_9ZZZZ</name>
<dbReference type="Gene3D" id="3.30.70.120">
    <property type="match status" value="1"/>
</dbReference>
<dbReference type="PANTHER" id="PTHR30115:SF11">
    <property type="entry name" value="NITROGEN REGULATORY PROTEIN P-II HOMOLOG"/>
    <property type="match status" value="1"/>
</dbReference>
<dbReference type="SMART" id="SM00938">
    <property type="entry name" value="P-II"/>
    <property type="match status" value="1"/>
</dbReference>
<dbReference type="GO" id="GO:0005829">
    <property type="term" value="C:cytosol"/>
    <property type="evidence" value="ECO:0007669"/>
    <property type="project" value="TreeGrafter"/>
</dbReference>
<dbReference type="AlphaFoldDB" id="A0A3B1BQQ3"/>
<dbReference type="InterPro" id="IPR015867">
    <property type="entry name" value="N-reg_PII/ATP_PRibTrfase_C"/>
</dbReference>
<dbReference type="GO" id="GO:0006808">
    <property type="term" value="P:regulation of nitrogen utilization"/>
    <property type="evidence" value="ECO:0007669"/>
    <property type="project" value="InterPro"/>
</dbReference>
<reference evidence="1" key="1">
    <citation type="submission" date="2018-06" db="EMBL/GenBank/DDBJ databases">
        <authorList>
            <person name="Zhirakovskaya E."/>
        </authorList>
    </citation>
    <scope>NUCLEOTIDE SEQUENCE</scope>
</reference>
<dbReference type="EMBL" id="UOFZ01000137">
    <property type="protein sequence ID" value="VAX13808.1"/>
    <property type="molecule type" value="Genomic_DNA"/>
</dbReference>
<evidence type="ECO:0008006" key="2">
    <source>
        <dbReference type="Google" id="ProtNLM"/>
    </source>
</evidence>
<accession>A0A3B1BQQ3</accession>
<organism evidence="1">
    <name type="scientific">hydrothermal vent metagenome</name>
    <dbReference type="NCBI Taxonomy" id="652676"/>
    <lineage>
        <taxon>unclassified sequences</taxon>
        <taxon>metagenomes</taxon>
        <taxon>ecological metagenomes</taxon>
    </lineage>
</organism>